<dbReference type="PANTHER" id="PTHR48047">
    <property type="entry name" value="GLYCOSYLTRANSFERASE"/>
    <property type="match status" value="1"/>
</dbReference>
<dbReference type="Proteomes" id="UP000620124">
    <property type="component" value="Unassembled WGS sequence"/>
</dbReference>
<evidence type="ECO:0000313" key="3">
    <source>
        <dbReference type="EMBL" id="KAF7342391.1"/>
    </source>
</evidence>
<proteinExistence type="inferred from homology"/>
<protein>
    <recommendedName>
        <fullName evidence="5">Glycosyltransferase family 1 protein</fullName>
    </recommendedName>
</protein>
<dbReference type="Gene3D" id="3.40.50.2000">
    <property type="entry name" value="Glycogen Phosphorylase B"/>
    <property type="match status" value="2"/>
</dbReference>
<evidence type="ECO:0000256" key="1">
    <source>
        <dbReference type="ARBA" id="ARBA00009995"/>
    </source>
</evidence>
<dbReference type="AlphaFoldDB" id="A0A8H6XKY8"/>
<comment type="similarity">
    <text evidence="1">Belongs to the UDP-glycosyltransferase family.</text>
</comment>
<keyword evidence="2" id="KW-0808">Transferase</keyword>
<accession>A0A8H6XKY8</accession>
<dbReference type="Pfam" id="PF00201">
    <property type="entry name" value="UDPGT"/>
    <property type="match status" value="1"/>
</dbReference>
<evidence type="ECO:0000313" key="4">
    <source>
        <dbReference type="Proteomes" id="UP000620124"/>
    </source>
</evidence>
<dbReference type="SUPFAM" id="SSF53756">
    <property type="entry name" value="UDP-Glycosyltransferase/glycogen phosphorylase"/>
    <property type="match status" value="1"/>
</dbReference>
<gene>
    <name evidence="3" type="ORF">MVEN_01828100</name>
</gene>
<evidence type="ECO:0000256" key="2">
    <source>
        <dbReference type="ARBA" id="ARBA00022679"/>
    </source>
</evidence>
<dbReference type="GO" id="GO:0035251">
    <property type="term" value="F:UDP-glucosyltransferase activity"/>
    <property type="evidence" value="ECO:0007669"/>
    <property type="project" value="TreeGrafter"/>
</dbReference>
<name>A0A8H6XKY8_9AGAR</name>
<comment type="caution">
    <text evidence="3">The sequence shown here is derived from an EMBL/GenBank/DDBJ whole genome shotgun (WGS) entry which is preliminary data.</text>
</comment>
<reference evidence="3" key="1">
    <citation type="submission" date="2020-05" db="EMBL/GenBank/DDBJ databases">
        <title>Mycena genomes resolve the evolution of fungal bioluminescence.</title>
        <authorList>
            <person name="Tsai I.J."/>
        </authorList>
    </citation>
    <scope>NUCLEOTIDE SEQUENCE</scope>
    <source>
        <strain evidence="3">CCC161011</strain>
    </source>
</reference>
<organism evidence="3 4">
    <name type="scientific">Mycena venus</name>
    <dbReference type="NCBI Taxonomy" id="2733690"/>
    <lineage>
        <taxon>Eukaryota</taxon>
        <taxon>Fungi</taxon>
        <taxon>Dikarya</taxon>
        <taxon>Basidiomycota</taxon>
        <taxon>Agaricomycotina</taxon>
        <taxon>Agaricomycetes</taxon>
        <taxon>Agaricomycetidae</taxon>
        <taxon>Agaricales</taxon>
        <taxon>Marasmiineae</taxon>
        <taxon>Mycenaceae</taxon>
        <taxon>Mycena</taxon>
    </lineage>
</organism>
<dbReference type="InterPro" id="IPR002213">
    <property type="entry name" value="UDP_glucos_trans"/>
</dbReference>
<sequence>MTAHHIATLLTPTWGQTTSYIHVATQMLNKDPNVVITIVQHNLMVPQMETELASEGRTYDKARLRIIGVGPKDVAVGYTKGLEQLFAGWMENISQFAQESSEGWPTPHTVHLDWNVGGSVVEPTKQVLVSLPAYLSEPDFAVIADDIYADEAKRAGRSLQEILQQVVMASNGTDKLSGAVVKFPGGLEMYDHECHPYAAGPALLMGAAVADAQRLAKTVDGFIATTSSCIEPTGVPYCRELYEKRGQELFTIGMQAHPCCWENDVRVTPSDERVRSFLDSAVRQYGKRSVLYISFGSIYFPVATRQHVEALVTTLLDLEKPFPFIFALGSKVASLPQRLVDRVNASGKGLVCNFWVEQRAILQHGAVGWFLTHGGWNSLSESLTQGIPLIVWSASGEQALNAAFFSTGPNPVAIELFQIRAGAQIGPSLHSDAKITGTLEDASAEFGATFAAARGARGEILQENAAKMANILKMAHAGRGSGGNCPVGQILRGTCARAFVCAPKGGMCPAKF</sequence>
<dbReference type="EMBL" id="JACAZI010000017">
    <property type="protein sequence ID" value="KAF7342391.1"/>
    <property type="molecule type" value="Genomic_DNA"/>
</dbReference>
<evidence type="ECO:0008006" key="5">
    <source>
        <dbReference type="Google" id="ProtNLM"/>
    </source>
</evidence>
<keyword evidence="4" id="KW-1185">Reference proteome</keyword>
<dbReference type="OrthoDB" id="5835829at2759"/>